<comment type="caution">
    <text evidence="1">The sequence shown here is derived from an EMBL/GenBank/DDBJ whole genome shotgun (WGS) entry which is preliminary data.</text>
</comment>
<name>X1BZV1_9ZZZZ</name>
<sequence>WRKEKNMVDRWDSPRGFTIDSEDNVFQSGNAGGDAGCGVRKIAKDGTILAEKILVDYDETVYCWGSVADQFGDLIISGDYNWDEDNPGTYLMKYNGDNLTKINIVDFIVSPRMIAGQRATAATIDQFANP</sequence>
<proteinExistence type="predicted"/>
<gene>
    <name evidence="1" type="ORF">S01H4_51671</name>
</gene>
<organism evidence="1">
    <name type="scientific">marine sediment metagenome</name>
    <dbReference type="NCBI Taxonomy" id="412755"/>
    <lineage>
        <taxon>unclassified sequences</taxon>
        <taxon>metagenomes</taxon>
        <taxon>ecological metagenomes</taxon>
    </lineage>
</organism>
<dbReference type="EMBL" id="BART01029450">
    <property type="protein sequence ID" value="GAH01371.1"/>
    <property type="molecule type" value="Genomic_DNA"/>
</dbReference>
<evidence type="ECO:0000313" key="1">
    <source>
        <dbReference type="EMBL" id="GAH01371.1"/>
    </source>
</evidence>
<reference evidence="1" key="1">
    <citation type="journal article" date="2014" name="Front. Microbiol.">
        <title>High frequency of phylogenetically diverse reductive dehalogenase-homologous genes in deep subseafloor sedimentary metagenomes.</title>
        <authorList>
            <person name="Kawai M."/>
            <person name="Futagami T."/>
            <person name="Toyoda A."/>
            <person name="Takaki Y."/>
            <person name="Nishi S."/>
            <person name="Hori S."/>
            <person name="Arai W."/>
            <person name="Tsubouchi T."/>
            <person name="Morono Y."/>
            <person name="Uchiyama I."/>
            <person name="Ito T."/>
            <person name="Fujiyama A."/>
            <person name="Inagaki F."/>
            <person name="Takami H."/>
        </authorList>
    </citation>
    <scope>NUCLEOTIDE SEQUENCE</scope>
    <source>
        <strain evidence="1">Expedition CK06-06</strain>
    </source>
</reference>
<accession>X1BZV1</accession>
<dbReference type="AlphaFoldDB" id="X1BZV1"/>
<feature type="non-terminal residue" evidence="1">
    <location>
        <position position="1"/>
    </location>
</feature>
<protein>
    <submittedName>
        <fullName evidence="1">Uncharacterized protein</fullName>
    </submittedName>
</protein>